<dbReference type="CDD" id="cd00657">
    <property type="entry name" value="Ferritin_like"/>
    <property type="match status" value="1"/>
</dbReference>
<dbReference type="SUPFAM" id="SSF47240">
    <property type="entry name" value="Ferritin-like"/>
    <property type="match status" value="1"/>
</dbReference>
<protein>
    <recommendedName>
        <fullName evidence="3">Rubrerythrin diiron-binding domain-containing protein</fullName>
    </recommendedName>
</protein>
<comment type="caution">
    <text evidence="4">The sequence shown here is derived from an EMBL/GenBank/DDBJ whole genome shotgun (WGS) entry which is preliminary data.</text>
</comment>
<dbReference type="PANTHER" id="PTHR37165">
    <property type="entry name" value="PEPTIDASE U56 FAMILY"/>
    <property type="match status" value="1"/>
</dbReference>
<dbReference type="InterPro" id="IPR009078">
    <property type="entry name" value="Ferritin-like_SF"/>
</dbReference>
<organism evidence="4 5">
    <name type="scientific">miscellaneous Crenarchaeota group-15 archaeon DG-45</name>
    <dbReference type="NCBI Taxonomy" id="1685127"/>
    <lineage>
        <taxon>Archaea</taxon>
        <taxon>Candidatus Bathyarchaeota</taxon>
        <taxon>MCG-15</taxon>
    </lineage>
</organism>
<feature type="domain" description="Rubrerythrin diiron-binding" evidence="3">
    <location>
        <begin position="26"/>
        <end position="82"/>
    </location>
</feature>
<evidence type="ECO:0000259" key="3">
    <source>
        <dbReference type="Pfam" id="PF02915"/>
    </source>
</evidence>
<gene>
    <name evidence="4" type="ORF">AC482_06770</name>
</gene>
<dbReference type="Pfam" id="PF02915">
    <property type="entry name" value="Rubrerythrin"/>
    <property type="match status" value="1"/>
</dbReference>
<dbReference type="Gene3D" id="6.10.140.1960">
    <property type="match status" value="1"/>
</dbReference>
<evidence type="ECO:0000313" key="4">
    <source>
        <dbReference type="EMBL" id="KON29327.1"/>
    </source>
</evidence>
<dbReference type="AlphaFoldDB" id="A0A0M0BL56"/>
<evidence type="ECO:0000256" key="1">
    <source>
        <dbReference type="ARBA" id="ARBA00033738"/>
    </source>
</evidence>
<proteinExistence type="predicted"/>
<dbReference type="GO" id="GO:0016491">
    <property type="term" value="F:oxidoreductase activity"/>
    <property type="evidence" value="ECO:0007669"/>
    <property type="project" value="InterPro"/>
</dbReference>
<evidence type="ECO:0000313" key="5">
    <source>
        <dbReference type="Proteomes" id="UP000037210"/>
    </source>
</evidence>
<dbReference type="Proteomes" id="UP000037210">
    <property type="component" value="Unassembled WGS sequence"/>
</dbReference>
<dbReference type="PATRIC" id="fig|1685127.3.peg.204"/>
<sequence>MPEFVNPFSGVVGVRKMDERELTRALRLSLAAEEEAIHLYEALADATDNALAKAVLQDIANEEKVHAGEFQRLLNILLADEEKWLAEGAEEVDDIAEGLGSGGSGKET</sequence>
<reference evidence="4 5" key="1">
    <citation type="submission" date="2015-06" db="EMBL/GenBank/DDBJ databases">
        <title>New insights into the roles of widespread benthic archaea in carbon and nitrogen cycling.</title>
        <authorList>
            <person name="Lazar C.S."/>
            <person name="Baker B.J."/>
            <person name="Seitz K.W."/>
            <person name="Hyde A.S."/>
            <person name="Dick G.J."/>
            <person name="Hinrichs K.-U."/>
            <person name="Teske A.P."/>
        </authorList>
    </citation>
    <scope>NUCLEOTIDE SEQUENCE [LARGE SCALE GENOMIC DNA]</scope>
    <source>
        <strain evidence="4">DG-45</strain>
    </source>
</reference>
<comment type="subcellular location">
    <subcellularLocation>
        <location evidence="1">Encapsulin nanocompartment</location>
    </subcellularLocation>
</comment>
<dbReference type="InterPro" id="IPR051429">
    <property type="entry name" value="Encapsulin_nc"/>
</dbReference>
<accession>A0A0M0BL56</accession>
<name>A0A0M0BL56_9ARCH</name>
<evidence type="ECO:0000256" key="2">
    <source>
        <dbReference type="ARBA" id="ARBA00033787"/>
    </source>
</evidence>
<dbReference type="PANTHER" id="PTHR37165:SF1">
    <property type="entry name" value="TYPE 1 ENCAPSULIN SHELL PROTEIN"/>
    <property type="match status" value="1"/>
</dbReference>
<dbReference type="EMBL" id="LFWZ01000068">
    <property type="protein sequence ID" value="KON29327.1"/>
    <property type="molecule type" value="Genomic_DNA"/>
</dbReference>
<dbReference type="GO" id="GO:0046872">
    <property type="term" value="F:metal ion binding"/>
    <property type="evidence" value="ECO:0007669"/>
    <property type="project" value="InterPro"/>
</dbReference>
<keyword evidence="2" id="KW-1284">Encapsulin nanocompartment</keyword>
<dbReference type="InterPro" id="IPR003251">
    <property type="entry name" value="Rr_diiron-bd_dom"/>
</dbReference>
<dbReference type="GO" id="GO:0140737">
    <property type="term" value="C:encapsulin nanocompartment"/>
    <property type="evidence" value="ECO:0007669"/>
    <property type="project" value="UniProtKB-SubCell"/>
</dbReference>